<keyword evidence="2" id="KW-1185">Reference proteome</keyword>
<evidence type="ECO:0000313" key="2">
    <source>
        <dbReference type="Proteomes" id="UP000011668"/>
    </source>
</evidence>
<accession>L8WIY5</accession>
<dbReference type="Gene3D" id="3.40.50.12660">
    <property type="match status" value="1"/>
</dbReference>
<reference evidence="1 2" key="1">
    <citation type="journal article" date="2013" name="Nat. Commun.">
        <title>The evolution and pathogenic mechanisms of the rice sheath blight pathogen.</title>
        <authorList>
            <person name="Zheng A."/>
            <person name="Lin R."/>
            <person name="Xu L."/>
            <person name="Qin P."/>
            <person name="Tang C."/>
            <person name="Ai P."/>
            <person name="Zhang D."/>
            <person name="Liu Y."/>
            <person name="Sun Z."/>
            <person name="Feng H."/>
            <person name="Wang Y."/>
            <person name="Chen Y."/>
            <person name="Liang X."/>
            <person name="Fu R."/>
            <person name="Li Q."/>
            <person name="Zhang J."/>
            <person name="Yu X."/>
            <person name="Xie Z."/>
            <person name="Ding L."/>
            <person name="Guan P."/>
            <person name="Tang J."/>
            <person name="Liang Y."/>
            <person name="Wang S."/>
            <person name="Deng Q."/>
            <person name="Li S."/>
            <person name="Zhu J."/>
            <person name="Wang L."/>
            <person name="Liu H."/>
            <person name="Li P."/>
        </authorList>
    </citation>
    <scope>NUCLEOTIDE SEQUENCE [LARGE SCALE GENOMIC DNA]</scope>
    <source>
        <strain evidence="2">AG-1 IA</strain>
    </source>
</reference>
<name>L8WIY5_THACA</name>
<protein>
    <submittedName>
        <fullName evidence="1">Caspase domain-containing protein</fullName>
    </submittedName>
</protein>
<dbReference type="HOGENOM" id="CLU_2224982_0_0_1"/>
<gene>
    <name evidence="1" type="ORF">AG1IA_08095</name>
</gene>
<proteinExistence type="predicted"/>
<dbReference type="Proteomes" id="UP000011668">
    <property type="component" value="Unassembled WGS sequence"/>
</dbReference>
<comment type="caution">
    <text evidence="1">The sequence shown here is derived from an EMBL/GenBank/DDBJ whole genome shotgun (WGS) entry which is preliminary data.</text>
</comment>
<dbReference type="EMBL" id="AFRT01002404">
    <property type="protein sequence ID" value="ELU37875.1"/>
    <property type="molecule type" value="Genomic_DNA"/>
</dbReference>
<dbReference type="AlphaFoldDB" id="L8WIY5"/>
<dbReference type="STRING" id="983506.L8WIY5"/>
<organism evidence="1 2">
    <name type="scientific">Thanatephorus cucumeris (strain AG1-IA)</name>
    <name type="common">Rice sheath blight fungus</name>
    <name type="synonym">Rhizoctonia solani</name>
    <dbReference type="NCBI Taxonomy" id="983506"/>
    <lineage>
        <taxon>Eukaryota</taxon>
        <taxon>Fungi</taxon>
        <taxon>Dikarya</taxon>
        <taxon>Basidiomycota</taxon>
        <taxon>Agaricomycotina</taxon>
        <taxon>Agaricomycetes</taxon>
        <taxon>Cantharellales</taxon>
        <taxon>Ceratobasidiaceae</taxon>
        <taxon>Rhizoctonia</taxon>
        <taxon>Rhizoctonia solani AG-1</taxon>
    </lineage>
</organism>
<evidence type="ECO:0000313" key="1">
    <source>
        <dbReference type="EMBL" id="ELU37875.1"/>
    </source>
</evidence>
<dbReference type="OrthoDB" id="3223806at2759"/>
<sequence>MKQVFVWGLDDPPSPLDLHQVIHDLIVRPLPAGCRLTALFDCSHSGTSLDLPYVYTSRGKVKEPSRWVDIGQDAGRSTIRGDMKGMIKGFGNMFNSETSFQKRAVF</sequence>